<comment type="caution">
    <text evidence="1">The sequence shown here is derived from an EMBL/GenBank/DDBJ whole genome shotgun (WGS) entry which is preliminary data.</text>
</comment>
<proteinExistence type="predicted"/>
<accession>A0ABQ9D211</accession>
<keyword evidence="2" id="KW-1185">Reference proteome</keyword>
<protein>
    <submittedName>
        <fullName evidence="1">Uncharacterized protein</fullName>
    </submittedName>
</protein>
<organism evidence="1 2">
    <name type="scientific">Willisornis vidua</name>
    <name type="common">Xingu scale-backed antbird</name>
    <dbReference type="NCBI Taxonomy" id="1566151"/>
    <lineage>
        <taxon>Eukaryota</taxon>
        <taxon>Metazoa</taxon>
        <taxon>Chordata</taxon>
        <taxon>Craniata</taxon>
        <taxon>Vertebrata</taxon>
        <taxon>Euteleostomi</taxon>
        <taxon>Archelosauria</taxon>
        <taxon>Archosauria</taxon>
        <taxon>Dinosauria</taxon>
        <taxon>Saurischia</taxon>
        <taxon>Theropoda</taxon>
        <taxon>Coelurosauria</taxon>
        <taxon>Aves</taxon>
        <taxon>Neognathae</taxon>
        <taxon>Neoaves</taxon>
        <taxon>Telluraves</taxon>
        <taxon>Australaves</taxon>
        <taxon>Passeriformes</taxon>
        <taxon>Thamnophilidae</taxon>
        <taxon>Willisornis</taxon>
    </lineage>
</organism>
<name>A0ABQ9D211_9PASS</name>
<gene>
    <name evidence="1" type="ORF">WISP_98674</name>
</gene>
<reference evidence="1" key="1">
    <citation type="submission" date="2019-10" db="EMBL/GenBank/DDBJ databases">
        <authorList>
            <person name="Soares A.E.R."/>
            <person name="Aleixo A."/>
            <person name="Schneider P."/>
            <person name="Miyaki C.Y."/>
            <person name="Schneider M.P."/>
            <person name="Mello C."/>
            <person name="Vasconcelos A.T.R."/>
        </authorList>
    </citation>
    <scope>NUCLEOTIDE SEQUENCE</scope>
    <source>
        <tissue evidence="1">Muscle</tissue>
    </source>
</reference>
<evidence type="ECO:0000313" key="2">
    <source>
        <dbReference type="Proteomes" id="UP001145742"/>
    </source>
</evidence>
<sequence>MDEFKICKGGKYVNVSITSTHKKDRFKYGIDIELQKCNCRLNLNMYHGQLLSEWAIKISLQPGIQQTRIQAQTHRIIEYLELEGTLRIFESNSWPCTGPIPKLNSVLIQIGCKHSMIYILFTFCPYVSPVDSLKTVENFSKSFCWNVSAAVGSTAHVPQCSGNTLRLAPGLLHIDMTLLLQGNPRDIDIFTS</sequence>
<evidence type="ECO:0000313" key="1">
    <source>
        <dbReference type="EMBL" id="KAJ7412141.1"/>
    </source>
</evidence>
<dbReference type="Proteomes" id="UP001145742">
    <property type="component" value="Unassembled WGS sequence"/>
</dbReference>
<dbReference type="EMBL" id="WHWB01034258">
    <property type="protein sequence ID" value="KAJ7412141.1"/>
    <property type="molecule type" value="Genomic_DNA"/>
</dbReference>